<evidence type="ECO:0000256" key="1">
    <source>
        <dbReference type="SAM" id="MobiDB-lite"/>
    </source>
</evidence>
<dbReference type="Proteomes" id="UP000708208">
    <property type="component" value="Unassembled WGS sequence"/>
</dbReference>
<keyword evidence="4" id="KW-1185">Reference proteome</keyword>
<gene>
    <name evidence="3" type="ORF">AFUS01_LOCUS30314</name>
</gene>
<dbReference type="CDD" id="cd00118">
    <property type="entry name" value="LysM"/>
    <property type="match status" value="1"/>
</dbReference>
<evidence type="ECO:0000313" key="3">
    <source>
        <dbReference type="EMBL" id="CAG7819896.1"/>
    </source>
</evidence>
<dbReference type="SMART" id="SM00257">
    <property type="entry name" value="LysM"/>
    <property type="match status" value="1"/>
</dbReference>
<sequence length="164" mass="18139">MFLNQLTVGDERDQNENEAQLNNSMITLSGKIARYKIFVNVGDMEFNGEDERIAFGTVAKGQKKYGSTSRFKRNDQNTVVYNVQKGDTMQGIAVKFGITTEQIRRTNQMWTSDSLFLRDKLLIPVSQDQTKSSLASNSDSDMDADSSPANAASMSSSAEETTAV</sequence>
<reference evidence="3" key="1">
    <citation type="submission" date="2021-06" db="EMBL/GenBank/DDBJ databases">
        <authorList>
            <person name="Hodson N. C."/>
            <person name="Mongue J. A."/>
            <person name="Jaron S. K."/>
        </authorList>
    </citation>
    <scope>NUCLEOTIDE SEQUENCE</scope>
</reference>
<dbReference type="OrthoDB" id="2107166at2759"/>
<evidence type="ECO:0000313" key="4">
    <source>
        <dbReference type="Proteomes" id="UP000708208"/>
    </source>
</evidence>
<evidence type="ECO:0000259" key="2">
    <source>
        <dbReference type="PROSITE" id="PS51782"/>
    </source>
</evidence>
<dbReference type="PROSITE" id="PS51782">
    <property type="entry name" value="LYSM"/>
    <property type="match status" value="1"/>
</dbReference>
<feature type="region of interest" description="Disordered" evidence="1">
    <location>
        <begin position="128"/>
        <end position="164"/>
    </location>
</feature>
<name>A0A8J2P9K3_9HEXA</name>
<dbReference type="AlphaFoldDB" id="A0A8J2P9K3"/>
<dbReference type="InterPro" id="IPR018392">
    <property type="entry name" value="LysM"/>
</dbReference>
<dbReference type="PANTHER" id="PTHR20932:SF8">
    <property type="entry name" value="LD22649P"/>
    <property type="match status" value="1"/>
</dbReference>
<accession>A0A8J2P9K3</accession>
<dbReference type="EMBL" id="CAJVCH010462636">
    <property type="protein sequence ID" value="CAG7819896.1"/>
    <property type="molecule type" value="Genomic_DNA"/>
</dbReference>
<dbReference type="InterPro" id="IPR045030">
    <property type="entry name" value="LYSM1-4"/>
</dbReference>
<organism evidence="3 4">
    <name type="scientific">Allacma fusca</name>
    <dbReference type="NCBI Taxonomy" id="39272"/>
    <lineage>
        <taxon>Eukaryota</taxon>
        <taxon>Metazoa</taxon>
        <taxon>Ecdysozoa</taxon>
        <taxon>Arthropoda</taxon>
        <taxon>Hexapoda</taxon>
        <taxon>Collembola</taxon>
        <taxon>Symphypleona</taxon>
        <taxon>Sminthuridae</taxon>
        <taxon>Allacma</taxon>
    </lineage>
</organism>
<protein>
    <recommendedName>
        <fullName evidence="2">LysM domain-containing protein</fullName>
    </recommendedName>
</protein>
<comment type="caution">
    <text evidence="3">The sequence shown here is derived from an EMBL/GenBank/DDBJ whole genome shotgun (WGS) entry which is preliminary data.</text>
</comment>
<feature type="compositionally biased region" description="Low complexity" evidence="1">
    <location>
        <begin position="132"/>
        <end position="158"/>
    </location>
</feature>
<proteinExistence type="predicted"/>
<dbReference type="Pfam" id="PF01476">
    <property type="entry name" value="LysM"/>
    <property type="match status" value="1"/>
</dbReference>
<dbReference type="PANTHER" id="PTHR20932">
    <property type="entry name" value="LYSM AND PUTATIVE PEPTIDOGLYCAN-BINDING DOMAIN-CONTAINING PROTEIN"/>
    <property type="match status" value="1"/>
</dbReference>
<feature type="domain" description="LysM" evidence="2">
    <location>
        <begin position="79"/>
        <end position="123"/>
    </location>
</feature>